<dbReference type="CDD" id="cd11296">
    <property type="entry name" value="O-FucT_like"/>
    <property type="match status" value="1"/>
</dbReference>
<protein>
    <submittedName>
        <fullName evidence="2">Uncharacterized protein</fullName>
    </submittedName>
</protein>
<proteinExistence type="predicted"/>
<organism evidence="2 3">
    <name type="scientific">Sistotremastrum suecicum HHB10207 ss-3</name>
    <dbReference type="NCBI Taxonomy" id="1314776"/>
    <lineage>
        <taxon>Eukaryota</taxon>
        <taxon>Fungi</taxon>
        <taxon>Dikarya</taxon>
        <taxon>Basidiomycota</taxon>
        <taxon>Agaricomycotina</taxon>
        <taxon>Agaricomycetes</taxon>
        <taxon>Sistotremastrales</taxon>
        <taxon>Sistotremastraceae</taxon>
        <taxon>Sistotremastrum</taxon>
    </lineage>
</organism>
<dbReference type="STRING" id="1314776.A0A166E3F2"/>
<dbReference type="OrthoDB" id="2559662at2759"/>
<evidence type="ECO:0000313" key="3">
    <source>
        <dbReference type="Proteomes" id="UP000076798"/>
    </source>
</evidence>
<evidence type="ECO:0000256" key="1">
    <source>
        <dbReference type="SAM" id="MobiDB-lite"/>
    </source>
</evidence>
<gene>
    <name evidence="2" type="ORF">SISSUDRAFT_1020538</name>
</gene>
<sequence>MSFLKSLFKTRTSTEVTEEKYDLLPRHSTDQDSAHEGSGEASVDDLRQDEQHGESQSTSRGLRRLKLFSDLPDHRIWMWTSVGLGCLSVGLTVGLIACQIKTPDSIASTPSPVLNEEDRWAPASCFHPKNFSIECTRQREDALPQHNLDLPYPEGRTGRYITFLNQYIHQGFNNQLEELILNAYLSHRSNRSYAFRDFGNPHGTSTPAYPLNYMIGGTTAGAPFPLTQDGYQAPRFINQYFWEQVCPRAERVQLNTQVEGKLMGLGAPGEDEGALVIDKWVERLTRPDPENKERCVEMTSSSLFDFKLMDNLKVVSIWEELSKSPVLTEFMWSPMVNWVYERYVHSMASMPDTWQIPDPKTKYTIPGLLVVAIRRGDFSGHCHNLAWGALPFNLWAMVPALPDSMDRSDFPSNEDHDNVMRHCWPTEEQMMEKMREVRDYTGGSLKNVYVMSNGKEEYLEKLKSLLLEDGWENVVHTLSPEVKMVTFEEEMASVAVDMEIARRAEAFIGNGFSSVTSNVAMLRMVDYKDNFTTRFWKKSRLT</sequence>
<name>A0A166E3F2_9AGAM</name>
<dbReference type="AlphaFoldDB" id="A0A166E3F2"/>
<reference evidence="2 3" key="1">
    <citation type="journal article" date="2016" name="Mol. Biol. Evol.">
        <title>Comparative Genomics of Early-Diverging Mushroom-Forming Fungi Provides Insights into the Origins of Lignocellulose Decay Capabilities.</title>
        <authorList>
            <person name="Nagy L.G."/>
            <person name="Riley R."/>
            <person name="Tritt A."/>
            <person name="Adam C."/>
            <person name="Daum C."/>
            <person name="Floudas D."/>
            <person name="Sun H."/>
            <person name="Yadav J.S."/>
            <person name="Pangilinan J."/>
            <person name="Larsson K.H."/>
            <person name="Matsuura K."/>
            <person name="Barry K."/>
            <person name="Labutti K."/>
            <person name="Kuo R."/>
            <person name="Ohm R.A."/>
            <person name="Bhattacharya S.S."/>
            <person name="Shirouzu T."/>
            <person name="Yoshinaga Y."/>
            <person name="Martin F.M."/>
            <person name="Grigoriev I.V."/>
            <person name="Hibbett D.S."/>
        </authorList>
    </citation>
    <scope>NUCLEOTIDE SEQUENCE [LARGE SCALE GENOMIC DNA]</scope>
    <source>
        <strain evidence="2 3">HHB10207 ss-3</strain>
    </source>
</reference>
<keyword evidence="3" id="KW-1185">Reference proteome</keyword>
<feature type="compositionally biased region" description="Basic and acidic residues" evidence="1">
    <location>
        <begin position="17"/>
        <end position="53"/>
    </location>
</feature>
<dbReference type="EMBL" id="KV428050">
    <property type="protein sequence ID" value="KZT39171.1"/>
    <property type="molecule type" value="Genomic_DNA"/>
</dbReference>
<accession>A0A166E3F2</accession>
<evidence type="ECO:0000313" key="2">
    <source>
        <dbReference type="EMBL" id="KZT39171.1"/>
    </source>
</evidence>
<feature type="region of interest" description="Disordered" evidence="1">
    <location>
        <begin position="1"/>
        <end position="59"/>
    </location>
</feature>
<dbReference type="Gene3D" id="3.40.50.11350">
    <property type="match status" value="1"/>
</dbReference>
<dbReference type="Proteomes" id="UP000076798">
    <property type="component" value="Unassembled WGS sequence"/>
</dbReference>